<comment type="caution">
    <text evidence="1">The sequence shown here is derived from an EMBL/GenBank/DDBJ whole genome shotgun (WGS) entry which is preliminary data.</text>
</comment>
<reference evidence="1 2" key="1">
    <citation type="submission" date="2023-07" db="EMBL/GenBank/DDBJ databases">
        <title>Sorghum-associated microbial communities from plants grown in Nebraska, USA.</title>
        <authorList>
            <person name="Schachtman D."/>
        </authorList>
    </citation>
    <scope>NUCLEOTIDE SEQUENCE [LARGE SCALE GENOMIC DNA]</scope>
    <source>
        <strain evidence="1 2">DS1709</strain>
    </source>
</reference>
<proteinExistence type="predicted"/>
<gene>
    <name evidence="1" type="ORF">J2781_000597</name>
</gene>
<organism evidence="1 2">
    <name type="scientific">Chryseobacterium geocarposphaerae</name>
    <dbReference type="NCBI Taxonomy" id="1416776"/>
    <lineage>
        <taxon>Bacteria</taxon>
        <taxon>Pseudomonadati</taxon>
        <taxon>Bacteroidota</taxon>
        <taxon>Flavobacteriia</taxon>
        <taxon>Flavobacteriales</taxon>
        <taxon>Weeksellaceae</taxon>
        <taxon>Chryseobacterium group</taxon>
        <taxon>Chryseobacterium</taxon>
    </lineage>
</organism>
<name>A0ABU1LAF8_9FLAO</name>
<dbReference type="Proteomes" id="UP001184853">
    <property type="component" value="Unassembled WGS sequence"/>
</dbReference>
<evidence type="ECO:0000313" key="2">
    <source>
        <dbReference type="Proteomes" id="UP001184853"/>
    </source>
</evidence>
<sequence>MIPKKTDAGIFPNISRKQNRELFTAAPPVL</sequence>
<evidence type="ECO:0000313" key="1">
    <source>
        <dbReference type="EMBL" id="MDR6403693.1"/>
    </source>
</evidence>
<keyword evidence="2" id="KW-1185">Reference proteome</keyword>
<accession>A0ABU1LAF8</accession>
<protein>
    <submittedName>
        <fullName evidence="1">Uncharacterized protein</fullName>
    </submittedName>
</protein>
<dbReference type="EMBL" id="JAVDQS010000001">
    <property type="protein sequence ID" value="MDR6403693.1"/>
    <property type="molecule type" value="Genomic_DNA"/>
</dbReference>